<dbReference type="InterPro" id="IPR014710">
    <property type="entry name" value="RmlC-like_jellyroll"/>
</dbReference>
<accession>A0AA36PKG2</accession>
<name>A0AA36PKG2_YERMO</name>
<dbReference type="InterPro" id="IPR011051">
    <property type="entry name" value="RmlC_Cupin_sf"/>
</dbReference>
<dbReference type="SUPFAM" id="SSF51182">
    <property type="entry name" value="RmlC-like cupins"/>
    <property type="match status" value="1"/>
</dbReference>
<comment type="caution">
    <text evidence="1">The sequence shown here is derived from an EMBL/GenBank/DDBJ whole genome shotgun (WGS) entry which is preliminary data.</text>
</comment>
<dbReference type="EMBL" id="CQBM01000009">
    <property type="protein sequence ID" value="CNI41460.1"/>
    <property type="molecule type" value="Genomic_DNA"/>
</dbReference>
<dbReference type="Gene3D" id="2.60.120.10">
    <property type="entry name" value="Jelly Rolls"/>
    <property type="match status" value="1"/>
</dbReference>
<dbReference type="Proteomes" id="UP000040841">
    <property type="component" value="Unassembled WGS sequence"/>
</dbReference>
<reference evidence="1 2" key="1">
    <citation type="submission" date="2015-03" db="EMBL/GenBank/DDBJ databases">
        <authorList>
            <consortium name="Pathogen Informatics"/>
            <person name="Murphy D."/>
        </authorList>
    </citation>
    <scope>NUCLEOTIDE SEQUENCE [LARGE SCALE GENOMIC DNA]</scope>
    <source>
        <strain evidence="1 2">FE82747</strain>
    </source>
</reference>
<proteinExistence type="predicted"/>
<dbReference type="AlphaFoldDB" id="A0AA36PKG2"/>
<dbReference type="RefSeq" id="WP_049678996.1">
    <property type="nucleotide sequence ID" value="NZ_CABMMJ010000009.1"/>
</dbReference>
<protein>
    <submittedName>
        <fullName evidence="1">Uncharacterized conserved protein, contains double-stranded beta-helix domain</fullName>
    </submittedName>
</protein>
<gene>
    <name evidence="1" type="ORF">ERS008502_03176</name>
</gene>
<sequence>MISFSDFNCNNAIADNTVGISIAGMIKKEGLRAYGSQLARGKLVGCHSHTEDEEWYIIISGEGTIWTADVIAGELKNKRVDSFARGSVFCIYPNTAHQLITKTEVEFIFLCPESHITHDRILFDDLVE</sequence>
<organism evidence="1 2">
    <name type="scientific">Yersinia mollaretii</name>
    <dbReference type="NCBI Taxonomy" id="33060"/>
    <lineage>
        <taxon>Bacteria</taxon>
        <taxon>Pseudomonadati</taxon>
        <taxon>Pseudomonadota</taxon>
        <taxon>Gammaproteobacteria</taxon>
        <taxon>Enterobacterales</taxon>
        <taxon>Yersiniaceae</taxon>
        <taxon>Yersinia</taxon>
    </lineage>
</organism>
<evidence type="ECO:0000313" key="2">
    <source>
        <dbReference type="Proteomes" id="UP000040841"/>
    </source>
</evidence>
<evidence type="ECO:0000313" key="1">
    <source>
        <dbReference type="EMBL" id="CNI41460.1"/>
    </source>
</evidence>